<feature type="domain" description="Mandelate racemase/muconate lactonizing enzyme C-terminal" evidence="5">
    <location>
        <begin position="82"/>
        <end position="182"/>
    </location>
</feature>
<dbReference type="Pfam" id="PF18374">
    <property type="entry name" value="Enolase_like_N"/>
    <property type="match status" value="1"/>
</dbReference>
<evidence type="ECO:0000313" key="6">
    <source>
        <dbReference type="EMBL" id="GAA1229381.1"/>
    </source>
</evidence>
<feature type="binding site" evidence="4">
    <location>
        <position position="135"/>
    </location>
    <ligand>
        <name>Mg(2+)</name>
        <dbReference type="ChEBI" id="CHEBI:18420"/>
    </ligand>
</feature>
<dbReference type="EC" id="4.2.1.113" evidence="4"/>
<feature type="binding site" evidence="4">
    <location>
        <position position="186"/>
    </location>
    <ligand>
        <name>Mg(2+)</name>
        <dbReference type="ChEBI" id="CHEBI:18420"/>
    </ligand>
</feature>
<evidence type="ECO:0000256" key="1">
    <source>
        <dbReference type="ARBA" id="ARBA00022723"/>
    </source>
</evidence>
<keyword evidence="1 4" id="KW-0479">Metal-binding</keyword>
<feature type="binding site" evidence="4">
    <location>
        <position position="163"/>
    </location>
    <ligand>
        <name>Mg(2+)</name>
        <dbReference type="ChEBI" id="CHEBI:18420"/>
    </ligand>
</feature>
<reference evidence="7" key="1">
    <citation type="journal article" date="2019" name="Int. J. Syst. Evol. Microbiol.">
        <title>The Global Catalogue of Microorganisms (GCM) 10K type strain sequencing project: providing services to taxonomists for standard genome sequencing and annotation.</title>
        <authorList>
            <consortium name="The Broad Institute Genomics Platform"/>
            <consortium name="The Broad Institute Genome Sequencing Center for Infectious Disease"/>
            <person name="Wu L."/>
            <person name="Ma J."/>
        </authorList>
    </citation>
    <scope>NUCLEOTIDE SEQUENCE [LARGE SCALE GENOMIC DNA]</scope>
    <source>
        <strain evidence="7">JCM 13023</strain>
    </source>
</reference>
<dbReference type="SFLD" id="SFLDF00009">
    <property type="entry name" value="o-succinylbenzoate_synthase"/>
    <property type="match status" value="1"/>
</dbReference>
<keyword evidence="2 4" id="KW-0460">Magnesium</keyword>
<dbReference type="RefSeq" id="WP_253862769.1">
    <property type="nucleotide sequence ID" value="NZ_BAAALN010000003.1"/>
</dbReference>
<comment type="pathway">
    <text evidence="4">Quinol/quinone metabolism; 1,4-dihydroxy-2-naphthoate biosynthesis; 1,4-dihydroxy-2-naphthoate from chorismate: step 4/7.</text>
</comment>
<name>A0ABP4GLT3_9PSEU</name>
<accession>A0ABP4GLT3</accession>
<evidence type="ECO:0000313" key="7">
    <source>
        <dbReference type="Proteomes" id="UP001500653"/>
    </source>
</evidence>
<dbReference type="InterPro" id="IPR013342">
    <property type="entry name" value="Mandelate_racemase_C"/>
</dbReference>
<comment type="similarity">
    <text evidence="4">Belongs to the mandelate racemase/muconate lactonizing enzyme family. MenC type 1 subfamily.</text>
</comment>
<evidence type="ECO:0000256" key="2">
    <source>
        <dbReference type="ARBA" id="ARBA00022842"/>
    </source>
</evidence>
<comment type="catalytic activity">
    <reaction evidence="4">
        <text>(1R,6R)-6-hydroxy-2-succinyl-cyclohexa-2,4-diene-1-carboxylate = 2-succinylbenzoate + H2O</text>
        <dbReference type="Rhea" id="RHEA:10196"/>
        <dbReference type="ChEBI" id="CHEBI:15377"/>
        <dbReference type="ChEBI" id="CHEBI:18325"/>
        <dbReference type="ChEBI" id="CHEBI:58689"/>
        <dbReference type="EC" id="4.2.1.113"/>
    </reaction>
</comment>
<dbReference type="SFLD" id="SFLDS00001">
    <property type="entry name" value="Enolase"/>
    <property type="match status" value="1"/>
</dbReference>
<dbReference type="PANTHER" id="PTHR48073">
    <property type="entry name" value="O-SUCCINYLBENZOATE SYNTHASE-RELATED"/>
    <property type="match status" value="1"/>
</dbReference>
<dbReference type="SUPFAM" id="SSF51604">
    <property type="entry name" value="Enolase C-terminal domain-like"/>
    <property type="match status" value="1"/>
</dbReference>
<dbReference type="HAMAP" id="MF_00470">
    <property type="entry name" value="MenC_1"/>
    <property type="match status" value="1"/>
</dbReference>
<dbReference type="InterPro" id="IPR029065">
    <property type="entry name" value="Enolase_C-like"/>
</dbReference>
<keyword evidence="4" id="KW-0474">Menaquinone biosynthesis</keyword>
<comment type="pathway">
    <text evidence="4">Quinol/quinone metabolism; menaquinone biosynthesis.</text>
</comment>
<dbReference type="NCBIfam" id="NF002782">
    <property type="entry name" value="PRK02901.1"/>
    <property type="match status" value="1"/>
</dbReference>
<organism evidence="6 7">
    <name type="scientific">Prauserella halophila</name>
    <dbReference type="NCBI Taxonomy" id="185641"/>
    <lineage>
        <taxon>Bacteria</taxon>
        <taxon>Bacillati</taxon>
        <taxon>Actinomycetota</taxon>
        <taxon>Actinomycetes</taxon>
        <taxon>Pseudonocardiales</taxon>
        <taxon>Pseudonocardiaceae</taxon>
        <taxon>Prauserella</taxon>
    </lineage>
</organism>
<evidence type="ECO:0000259" key="5">
    <source>
        <dbReference type="SMART" id="SM00922"/>
    </source>
</evidence>
<dbReference type="Gene3D" id="3.20.20.120">
    <property type="entry name" value="Enolase-like C-terminal domain"/>
    <property type="match status" value="1"/>
</dbReference>
<dbReference type="CDD" id="cd03320">
    <property type="entry name" value="OSBS"/>
    <property type="match status" value="1"/>
</dbReference>
<dbReference type="Proteomes" id="UP001500653">
    <property type="component" value="Unassembled WGS sequence"/>
</dbReference>
<gene>
    <name evidence="4" type="primary">menC</name>
    <name evidence="6" type="ORF">GCM10009676_09920</name>
</gene>
<dbReference type="PANTHER" id="PTHR48073:SF2">
    <property type="entry name" value="O-SUCCINYLBENZOATE SYNTHASE"/>
    <property type="match status" value="1"/>
</dbReference>
<protein>
    <recommendedName>
        <fullName evidence="4">o-succinylbenzoate synthase</fullName>
        <shortName evidence="4">OSB synthase</shortName>
        <shortName evidence="4">OSBS</shortName>
        <ecNumber evidence="4">4.2.1.113</ecNumber>
    </recommendedName>
    <alternativeName>
        <fullName evidence="4">4-(2'-carboxyphenyl)-4-oxybutyric acid synthase</fullName>
    </alternativeName>
    <alternativeName>
        <fullName evidence="4">o-succinylbenzoic acid synthase</fullName>
    </alternativeName>
</protein>
<feature type="active site" description="Proton acceptor" evidence="4">
    <location>
        <position position="210"/>
    </location>
</feature>
<dbReference type="SMART" id="SM00922">
    <property type="entry name" value="MR_MLE"/>
    <property type="match status" value="1"/>
</dbReference>
<dbReference type="Pfam" id="PF13378">
    <property type="entry name" value="MR_MLE_C"/>
    <property type="match status" value="1"/>
</dbReference>
<comment type="function">
    <text evidence="4">Converts 2-succinyl-6-hydroxy-2,4-cyclohexadiene-1-carboxylate (SHCHC) to 2-succinylbenzoate (OSB).</text>
</comment>
<evidence type="ECO:0000256" key="4">
    <source>
        <dbReference type="HAMAP-Rule" id="MF_00470"/>
    </source>
</evidence>
<sequence length="331" mass="35414">MTNKIDFDGARIYAIPMRTRFRGITVREGMLLEGLAGWGEFCPFADYDDAVSAGWLATAIEQCTVGWPEPVRDRIPINCTVPAVGPERAHEIAANSGCRTAKVKVADHSESLPEDLARVEAVRDAFGPSGAIRVDANGVWDVDTAVSHIGRLDKAAGGLEYVEQPCWTVEELAAVRRQVDVRIAADESIRRAEDPLRVAVAGAADVAVIKCTPLGGVRRSLEVAEAAGLPCVVSSALETSIGLAAQVALAAALPELDFACGLGTLSLLNSDLVSGPESLRAVDGYLPVPHTPPTPDSTLLDTYELTDPEQAAWWRDRLARVRAVHDTDWLS</sequence>
<dbReference type="EMBL" id="BAAALN010000003">
    <property type="protein sequence ID" value="GAA1229381.1"/>
    <property type="molecule type" value="Genomic_DNA"/>
</dbReference>
<comment type="cofactor">
    <cofactor evidence="4">
        <name>a divalent metal cation</name>
        <dbReference type="ChEBI" id="CHEBI:60240"/>
    </cofactor>
</comment>
<keyword evidence="7" id="KW-1185">Reference proteome</keyword>
<feature type="active site" description="Proton donor" evidence="4">
    <location>
        <position position="104"/>
    </location>
</feature>
<comment type="caution">
    <text evidence="6">The sequence shown here is derived from an EMBL/GenBank/DDBJ whole genome shotgun (WGS) entry which is preliminary data.</text>
</comment>
<keyword evidence="3 4" id="KW-0456">Lyase</keyword>
<dbReference type="InterPro" id="IPR010196">
    <property type="entry name" value="OSB_synthase_MenC1"/>
</dbReference>
<dbReference type="InterPro" id="IPR036849">
    <property type="entry name" value="Enolase-like_C_sf"/>
</dbReference>
<proteinExistence type="inferred from homology"/>
<dbReference type="SFLD" id="SFLDG00180">
    <property type="entry name" value="muconate_cycloisomerase"/>
    <property type="match status" value="1"/>
</dbReference>
<evidence type="ECO:0000256" key="3">
    <source>
        <dbReference type="ARBA" id="ARBA00023239"/>
    </source>
</evidence>